<keyword evidence="2" id="KW-0812">Transmembrane</keyword>
<organism evidence="4 5">
    <name type="scientific">Hypnocyclicus thermotrophus</name>
    <dbReference type="NCBI Taxonomy" id="1627895"/>
    <lineage>
        <taxon>Bacteria</taxon>
        <taxon>Fusobacteriati</taxon>
        <taxon>Fusobacteriota</taxon>
        <taxon>Fusobacteriia</taxon>
        <taxon>Fusobacteriales</taxon>
        <taxon>Fusobacteriaceae</taxon>
        <taxon>Hypnocyclicus</taxon>
    </lineage>
</organism>
<dbReference type="EMBL" id="SOBG01000002">
    <property type="protein sequence ID" value="TDT71765.1"/>
    <property type="molecule type" value="Genomic_DNA"/>
</dbReference>
<dbReference type="InterPro" id="IPR036291">
    <property type="entry name" value="NAD(P)-bd_dom_sf"/>
</dbReference>
<name>A0AA46DZJ2_9FUSO</name>
<feature type="transmembrane region" description="Helical" evidence="2">
    <location>
        <begin position="6"/>
        <end position="24"/>
    </location>
</feature>
<dbReference type="GO" id="GO:0070403">
    <property type="term" value="F:NAD+ binding"/>
    <property type="evidence" value="ECO:0007669"/>
    <property type="project" value="InterPro"/>
</dbReference>
<protein>
    <submittedName>
        <fullName evidence="4">Prephenate dehydrogenase</fullName>
    </submittedName>
</protein>
<dbReference type="PANTHER" id="PTHR21363">
    <property type="entry name" value="PREPHENATE DEHYDROGENASE"/>
    <property type="match status" value="1"/>
</dbReference>
<keyword evidence="1" id="KW-0560">Oxidoreductase</keyword>
<dbReference type="PROSITE" id="PS51176">
    <property type="entry name" value="PDH_ADH"/>
    <property type="match status" value="1"/>
</dbReference>
<dbReference type="Proteomes" id="UP000294678">
    <property type="component" value="Unassembled WGS sequence"/>
</dbReference>
<evidence type="ECO:0000259" key="3">
    <source>
        <dbReference type="PROSITE" id="PS51176"/>
    </source>
</evidence>
<dbReference type="Gene3D" id="3.40.50.720">
    <property type="entry name" value="NAD(P)-binding Rossmann-like Domain"/>
    <property type="match status" value="1"/>
</dbReference>
<dbReference type="AlphaFoldDB" id="A0AA46DZJ2"/>
<gene>
    <name evidence="4" type="ORF">EV215_0449</name>
</gene>
<dbReference type="PANTHER" id="PTHR21363:SF0">
    <property type="entry name" value="PREPHENATE DEHYDROGENASE [NADP(+)]"/>
    <property type="match status" value="1"/>
</dbReference>
<dbReference type="InterPro" id="IPR046826">
    <property type="entry name" value="PDH_N"/>
</dbReference>
<dbReference type="SUPFAM" id="SSF48179">
    <property type="entry name" value="6-phosphogluconate dehydrogenase C-terminal domain-like"/>
    <property type="match status" value="1"/>
</dbReference>
<keyword evidence="2" id="KW-0472">Membrane</keyword>
<evidence type="ECO:0000256" key="2">
    <source>
        <dbReference type="SAM" id="Phobius"/>
    </source>
</evidence>
<comment type="caution">
    <text evidence="4">The sequence shown here is derived from an EMBL/GenBank/DDBJ whole genome shotgun (WGS) entry which is preliminary data.</text>
</comment>
<sequence length="282" mass="32455">MIENGFNITIVGFGLMGASYAMALKKFHKGKIYAVDIDKESLLKAKDRGLIDEGFVEPKEPLEDSKLVIICLYPKLLVKFIEENKENFQNNAIITDISGVKCDYIEKIDNILQKKADFVSTHPMAGREKQGMDYADANIFQNANFIIIKKENNKKENVKLIENLAKNMGFLRVTKVTAKEHDNIIAFTSQLTHAIAVSLVNSDDEKFNTKLFIGDSYRDLTRIAKINSELWSELFLENKENLIYRIDNFIDKLETIKNALLNEDKDRLIKEFKESSDRRDRF</sequence>
<dbReference type="InterPro" id="IPR008927">
    <property type="entry name" value="6-PGluconate_DH-like_C_sf"/>
</dbReference>
<dbReference type="Pfam" id="PF20463">
    <property type="entry name" value="PDH_C"/>
    <property type="match status" value="1"/>
</dbReference>
<keyword evidence="5" id="KW-1185">Reference proteome</keyword>
<dbReference type="GO" id="GO:0008977">
    <property type="term" value="F:prephenate dehydrogenase (NAD+) activity"/>
    <property type="evidence" value="ECO:0007669"/>
    <property type="project" value="InterPro"/>
</dbReference>
<dbReference type="GO" id="GO:0004665">
    <property type="term" value="F:prephenate dehydrogenase (NADP+) activity"/>
    <property type="evidence" value="ECO:0007669"/>
    <property type="project" value="InterPro"/>
</dbReference>
<proteinExistence type="predicted"/>
<evidence type="ECO:0000313" key="4">
    <source>
        <dbReference type="EMBL" id="TDT71765.1"/>
    </source>
</evidence>
<dbReference type="Pfam" id="PF02153">
    <property type="entry name" value="PDH_N"/>
    <property type="match status" value="1"/>
</dbReference>
<evidence type="ECO:0000256" key="1">
    <source>
        <dbReference type="ARBA" id="ARBA00023002"/>
    </source>
</evidence>
<feature type="domain" description="Prephenate/arogenate dehydrogenase" evidence="3">
    <location>
        <begin position="6"/>
        <end position="282"/>
    </location>
</feature>
<dbReference type="RefSeq" id="WP_134112361.1">
    <property type="nucleotide sequence ID" value="NZ_SOBG01000002.1"/>
</dbReference>
<evidence type="ECO:0000313" key="5">
    <source>
        <dbReference type="Proteomes" id="UP000294678"/>
    </source>
</evidence>
<keyword evidence="2" id="KW-1133">Transmembrane helix</keyword>
<dbReference type="InterPro" id="IPR050812">
    <property type="entry name" value="Preph/Arog_dehydrog"/>
</dbReference>
<accession>A0AA46DZJ2</accession>
<dbReference type="InterPro" id="IPR003099">
    <property type="entry name" value="Prephen_DH"/>
</dbReference>
<dbReference type="FunFam" id="3.40.50.720:FF:000208">
    <property type="entry name" value="Prephenate dehydrogenase"/>
    <property type="match status" value="1"/>
</dbReference>
<reference evidence="4 5" key="1">
    <citation type="submission" date="2019-03" db="EMBL/GenBank/DDBJ databases">
        <title>Genomic Encyclopedia of Type Strains, Phase IV (KMG-IV): sequencing the most valuable type-strain genomes for metagenomic binning, comparative biology and taxonomic classification.</title>
        <authorList>
            <person name="Goeker M."/>
        </authorList>
    </citation>
    <scope>NUCLEOTIDE SEQUENCE [LARGE SCALE GENOMIC DNA]</scope>
    <source>
        <strain evidence="4 5">DSM 100055</strain>
    </source>
</reference>
<dbReference type="SUPFAM" id="SSF51735">
    <property type="entry name" value="NAD(P)-binding Rossmann-fold domains"/>
    <property type="match status" value="1"/>
</dbReference>
<dbReference type="InterPro" id="IPR046825">
    <property type="entry name" value="PDH_C"/>
</dbReference>
<dbReference type="Gene3D" id="1.10.3660.10">
    <property type="entry name" value="6-phosphogluconate dehydrogenase C-terminal like domain"/>
    <property type="match status" value="1"/>
</dbReference>
<dbReference type="GO" id="GO:0006571">
    <property type="term" value="P:tyrosine biosynthetic process"/>
    <property type="evidence" value="ECO:0007669"/>
    <property type="project" value="InterPro"/>
</dbReference>